<dbReference type="AlphaFoldDB" id="A0A0E3BJH4"/>
<proteinExistence type="predicted"/>
<dbReference type="Proteomes" id="UP000029567">
    <property type="component" value="Unassembled WGS sequence"/>
</dbReference>
<reference evidence="1 2" key="1">
    <citation type="submission" date="2013-09" db="EMBL/GenBank/DDBJ databases">
        <title>High correlation between genotypes and phenotypes of environmental bacteria Comamonas testosteroni strains.</title>
        <authorList>
            <person name="Liu L."/>
            <person name="Zhu W."/>
            <person name="Xia X."/>
            <person name="Xu B."/>
            <person name="Luo M."/>
            <person name="Wang G."/>
        </authorList>
    </citation>
    <scope>NUCLEOTIDE SEQUENCE [LARGE SCALE GENOMIC DNA]</scope>
    <source>
        <strain evidence="1 2">JL14</strain>
    </source>
</reference>
<accession>A0A0E3BJH4</accession>
<organism evidence="1 2">
    <name type="scientific">Comamonas thiooxydans</name>
    <dbReference type="NCBI Taxonomy" id="363952"/>
    <lineage>
        <taxon>Bacteria</taxon>
        <taxon>Pseudomonadati</taxon>
        <taxon>Pseudomonadota</taxon>
        <taxon>Betaproteobacteria</taxon>
        <taxon>Burkholderiales</taxon>
        <taxon>Comamonadaceae</taxon>
        <taxon>Comamonas</taxon>
    </lineage>
</organism>
<name>A0A0E3BJH4_9BURK</name>
<evidence type="ECO:0000313" key="1">
    <source>
        <dbReference type="EMBL" id="KGG90874.1"/>
    </source>
</evidence>
<protein>
    <submittedName>
        <fullName evidence="1">Uncharacterized protein</fullName>
    </submittedName>
</protein>
<dbReference type="EMBL" id="AWTN01000095">
    <property type="protein sequence ID" value="KGG90874.1"/>
    <property type="molecule type" value="Genomic_DNA"/>
</dbReference>
<sequence>MRIVFEIQAQKIVVAFLWKKTRCAHDVDMGSKLDRFVCRYFA</sequence>
<comment type="caution">
    <text evidence="1">The sequence shown here is derived from an EMBL/GenBank/DDBJ whole genome shotgun (WGS) entry which is preliminary data.</text>
</comment>
<evidence type="ECO:0000313" key="2">
    <source>
        <dbReference type="Proteomes" id="UP000029567"/>
    </source>
</evidence>
<gene>
    <name evidence="1" type="ORF">P245_15735</name>
</gene>